<feature type="transmembrane region" description="Helical" evidence="3">
    <location>
        <begin position="73"/>
        <end position="93"/>
    </location>
</feature>
<organism evidence="5 6">
    <name type="scientific">Holtiella tumoricola</name>
    <dbReference type="NCBI Taxonomy" id="3018743"/>
    <lineage>
        <taxon>Bacteria</taxon>
        <taxon>Bacillati</taxon>
        <taxon>Bacillota</taxon>
        <taxon>Clostridia</taxon>
        <taxon>Lachnospirales</taxon>
        <taxon>Cellulosilyticaceae</taxon>
        <taxon>Holtiella</taxon>
    </lineage>
</organism>
<dbReference type="InterPro" id="IPR004089">
    <property type="entry name" value="MCPsignal_dom"/>
</dbReference>
<feature type="domain" description="Methyl-accepting transducer" evidence="4">
    <location>
        <begin position="207"/>
        <end position="443"/>
    </location>
</feature>
<feature type="transmembrane region" description="Helical" evidence="3">
    <location>
        <begin position="14"/>
        <end position="34"/>
    </location>
</feature>
<feature type="transmembrane region" description="Helical" evidence="3">
    <location>
        <begin position="40"/>
        <end position="61"/>
    </location>
</feature>
<dbReference type="GO" id="GO:0007165">
    <property type="term" value="P:signal transduction"/>
    <property type="evidence" value="ECO:0007669"/>
    <property type="project" value="UniProtKB-KW"/>
</dbReference>
<keyword evidence="3" id="KW-1133">Transmembrane helix</keyword>
<evidence type="ECO:0000256" key="3">
    <source>
        <dbReference type="SAM" id="Phobius"/>
    </source>
</evidence>
<reference evidence="5" key="1">
    <citation type="journal article" date="2023" name="Int. J. Syst. Evol. Microbiol.">
        <title>&lt;i&gt;Holtiella tumoricola&lt;/i&gt; gen. nov. sp. nov., isolated from a human clinical sample.</title>
        <authorList>
            <person name="Allen-Vercoe E."/>
            <person name="Daigneault M.C."/>
            <person name="Vancuren S.J."/>
            <person name="Cochrane K."/>
            <person name="O'Neal L.L."/>
            <person name="Sankaranarayanan K."/>
            <person name="Lawson P.A."/>
        </authorList>
    </citation>
    <scope>NUCLEOTIDE SEQUENCE</scope>
    <source>
        <strain evidence="5">CC70A</strain>
    </source>
</reference>
<keyword evidence="3" id="KW-0472">Membrane</keyword>
<comment type="caution">
    <text evidence="5">The sequence shown here is derived from an EMBL/GenBank/DDBJ whole genome shotgun (WGS) entry which is preliminary data.</text>
</comment>
<evidence type="ECO:0000256" key="2">
    <source>
        <dbReference type="PROSITE-ProRule" id="PRU00284"/>
    </source>
</evidence>
<dbReference type="SUPFAM" id="SSF58104">
    <property type="entry name" value="Methyl-accepting chemotaxis protein (MCP) signaling domain"/>
    <property type="match status" value="1"/>
</dbReference>
<dbReference type="RefSeq" id="WP_271011882.1">
    <property type="nucleotide sequence ID" value="NZ_JAQIFT010000037.1"/>
</dbReference>
<evidence type="ECO:0000313" key="6">
    <source>
        <dbReference type="Proteomes" id="UP001169242"/>
    </source>
</evidence>
<keyword evidence="6" id="KW-1185">Reference proteome</keyword>
<name>A0AA42DLT3_9FIRM</name>
<evidence type="ECO:0000259" key="4">
    <source>
        <dbReference type="PROSITE" id="PS50111"/>
    </source>
</evidence>
<dbReference type="Gene3D" id="1.10.287.950">
    <property type="entry name" value="Methyl-accepting chemotaxis protein"/>
    <property type="match status" value="1"/>
</dbReference>
<protein>
    <submittedName>
        <fullName evidence="5">Methyl-accepting chemotaxis protein</fullName>
    </submittedName>
</protein>
<keyword evidence="3" id="KW-0812">Transmembrane</keyword>
<evidence type="ECO:0000256" key="1">
    <source>
        <dbReference type="ARBA" id="ARBA00023224"/>
    </source>
</evidence>
<keyword evidence="1 2" id="KW-0807">Transducer</keyword>
<dbReference type="Pfam" id="PF00015">
    <property type="entry name" value="MCPsignal"/>
    <property type="match status" value="1"/>
</dbReference>
<feature type="transmembrane region" description="Helical" evidence="3">
    <location>
        <begin position="113"/>
        <end position="133"/>
    </location>
</feature>
<dbReference type="EMBL" id="JAQIFT010000037">
    <property type="protein sequence ID" value="MDA3731505.1"/>
    <property type="molecule type" value="Genomic_DNA"/>
</dbReference>
<dbReference type="PANTHER" id="PTHR32089">
    <property type="entry name" value="METHYL-ACCEPTING CHEMOTAXIS PROTEIN MCPB"/>
    <property type="match status" value="1"/>
</dbReference>
<feature type="transmembrane region" description="Helical" evidence="3">
    <location>
        <begin position="140"/>
        <end position="158"/>
    </location>
</feature>
<sequence length="497" mass="55231">MTESNIKILTNKNFLLLNWILAIVYSLGICFSYYRGSIDLIPTILVITFILVPVCISTLVYRSNPTCHFIHRICAAPFGIGYLIGILSYRSLVSPMLVIPMLINASFYLDLGLLKRVFVAVIGMNLIWCTRFYDATTSTVILMQFFILIVVFVSIYIVTRFNKMVRTSVLEEGKKVSLAHQQQLETIEKLTQAINLLTQNTSNLSFTIDAVEGGSQAIYESIKVINTGCENTTTNIMQQTTATNNIQEQIKETSELSTKINKSSEEGFLVFKEVLDTIQALSTTSTKIDQKNTTLYTVCERLIQKTKEVQGIISMITSISEQTNLLSLNASIEAARAGESGRGFAVVANEVKTLAEQSKTSASAVGTILWDLQVEVESVFEEVSSLTHINSEAINLISTTDTQINTLNHLLVTLNQSLSIINQKILDTLDSNESIESSIRQVNAISQETLSHTQEAFAHIEEYLSETEHAKAFIQDLTQLTKDLESLVSRTDAQNIS</sequence>
<dbReference type="Proteomes" id="UP001169242">
    <property type="component" value="Unassembled WGS sequence"/>
</dbReference>
<dbReference type="AlphaFoldDB" id="A0AA42DLT3"/>
<accession>A0AA42DLT3</accession>
<dbReference type="SMART" id="SM00283">
    <property type="entry name" value="MA"/>
    <property type="match status" value="1"/>
</dbReference>
<proteinExistence type="predicted"/>
<dbReference type="PROSITE" id="PS50111">
    <property type="entry name" value="CHEMOTAXIS_TRANSDUC_2"/>
    <property type="match status" value="1"/>
</dbReference>
<dbReference type="GO" id="GO:0016020">
    <property type="term" value="C:membrane"/>
    <property type="evidence" value="ECO:0007669"/>
    <property type="project" value="InterPro"/>
</dbReference>
<evidence type="ECO:0000313" key="5">
    <source>
        <dbReference type="EMBL" id="MDA3731505.1"/>
    </source>
</evidence>
<dbReference type="PANTHER" id="PTHR32089:SF112">
    <property type="entry name" value="LYSOZYME-LIKE PROTEIN-RELATED"/>
    <property type="match status" value="1"/>
</dbReference>
<gene>
    <name evidence="5" type="ORF">PBV87_08445</name>
</gene>